<reference evidence="1" key="1">
    <citation type="submission" date="2020-09" db="EMBL/GenBank/DDBJ databases">
        <title>Genome-Enabled Discovery of Anthraquinone Biosynthesis in Senna tora.</title>
        <authorList>
            <person name="Kang S.-H."/>
            <person name="Pandey R.P."/>
            <person name="Lee C.-M."/>
            <person name="Sim J.-S."/>
            <person name="Jeong J.-T."/>
            <person name="Choi B.-S."/>
            <person name="Jung M."/>
            <person name="Ginzburg D."/>
            <person name="Zhao K."/>
            <person name="Won S.Y."/>
            <person name="Oh T.-J."/>
            <person name="Yu Y."/>
            <person name="Kim N.-H."/>
            <person name="Lee O.R."/>
            <person name="Lee T.-H."/>
            <person name="Bashyal P."/>
            <person name="Kim T.-S."/>
            <person name="Lee W.-H."/>
            <person name="Kawkins C."/>
            <person name="Kim C.-K."/>
            <person name="Kim J.S."/>
            <person name="Ahn B.O."/>
            <person name="Rhee S.Y."/>
            <person name="Sohng J.K."/>
        </authorList>
    </citation>
    <scope>NUCLEOTIDE SEQUENCE</scope>
    <source>
        <tissue evidence="1">Leaf</tissue>
    </source>
</reference>
<dbReference type="AlphaFoldDB" id="A0A834X1I5"/>
<protein>
    <submittedName>
        <fullName evidence="1">Uncharacterized protein</fullName>
    </submittedName>
</protein>
<gene>
    <name evidence="1" type="ORF">G2W53_011567</name>
</gene>
<evidence type="ECO:0000313" key="2">
    <source>
        <dbReference type="Proteomes" id="UP000634136"/>
    </source>
</evidence>
<name>A0A834X1I5_9FABA</name>
<organism evidence="1 2">
    <name type="scientific">Senna tora</name>
    <dbReference type="NCBI Taxonomy" id="362788"/>
    <lineage>
        <taxon>Eukaryota</taxon>
        <taxon>Viridiplantae</taxon>
        <taxon>Streptophyta</taxon>
        <taxon>Embryophyta</taxon>
        <taxon>Tracheophyta</taxon>
        <taxon>Spermatophyta</taxon>
        <taxon>Magnoliopsida</taxon>
        <taxon>eudicotyledons</taxon>
        <taxon>Gunneridae</taxon>
        <taxon>Pentapetalae</taxon>
        <taxon>rosids</taxon>
        <taxon>fabids</taxon>
        <taxon>Fabales</taxon>
        <taxon>Fabaceae</taxon>
        <taxon>Caesalpinioideae</taxon>
        <taxon>Cassia clade</taxon>
        <taxon>Senna</taxon>
    </lineage>
</organism>
<sequence>MGEKMKKGIAIFVVIAVMVMMMMSCMAFAGRDGGDALDLIIGPEGKLNSSFKPSHLMLSVPASRA</sequence>
<accession>A0A834X1I5</accession>
<dbReference type="Proteomes" id="UP000634136">
    <property type="component" value="Unassembled WGS sequence"/>
</dbReference>
<evidence type="ECO:0000313" key="1">
    <source>
        <dbReference type="EMBL" id="KAF7836708.1"/>
    </source>
</evidence>
<proteinExistence type="predicted"/>
<dbReference type="PROSITE" id="PS51257">
    <property type="entry name" value="PROKAR_LIPOPROTEIN"/>
    <property type="match status" value="1"/>
</dbReference>
<keyword evidence="2" id="KW-1185">Reference proteome</keyword>
<comment type="caution">
    <text evidence="1">The sequence shown here is derived from an EMBL/GenBank/DDBJ whole genome shotgun (WGS) entry which is preliminary data.</text>
</comment>
<dbReference type="EMBL" id="JAAIUW010000004">
    <property type="protein sequence ID" value="KAF7836708.1"/>
    <property type="molecule type" value="Genomic_DNA"/>
</dbReference>